<evidence type="ECO:0000313" key="3">
    <source>
        <dbReference type="Proteomes" id="UP000830326"/>
    </source>
</evidence>
<evidence type="ECO:0000256" key="1">
    <source>
        <dbReference type="SAM" id="Phobius"/>
    </source>
</evidence>
<sequence length="166" mass="18854">MSKTKQLLKSFYHFKMLAAFRVQPVGKAISYLFYLSLIVLIPVLISSVYTYLTTQDSLNDTISHGISSGIFVVIFLPFIYFFIALSLFLLVSALAGLAVPYTHYRRMRADYKQLWNISAFAITAPTLVLVCVESFIVSSPLLICLYFLISCFYVLYALSYLPKLPK</sequence>
<dbReference type="Proteomes" id="UP000830326">
    <property type="component" value="Chromosome"/>
</dbReference>
<feature type="transmembrane region" description="Helical" evidence="1">
    <location>
        <begin position="143"/>
        <end position="161"/>
    </location>
</feature>
<proteinExistence type="predicted"/>
<feature type="transmembrane region" description="Helical" evidence="1">
    <location>
        <begin position="72"/>
        <end position="102"/>
    </location>
</feature>
<evidence type="ECO:0000313" key="2">
    <source>
        <dbReference type="EMBL" id="UOR12296.1"/>
    </source>
</evidence>
<reference evidence="2" key="1">
    <citation type="submission" date="2022-04" db="EMBL/GenBank/DDBJ databases">
        <title>Halobacillus sp. isolated from saltern.</title>
        <authorList>
            <person name="Won M."/>
            <person name="Lee C.-M."/>
            <person name="Woen H.-Y."/>
            <person name="Kwon S.-W."/>
        </authorList>
    </citation>
    <scope>NUCLEOTIDE SEQUENCE</scope>
    <source>
        <strain evidence="2">SSHM10-5</strain>
    </source>
</reference>
<dbReference type="InterPro" id="IPR009574">
    <property type="entry name" value="DUF1189"/>
</dbReference>
<feature type="transmembrane region" description="Helical" evidence="1">
    <location>
        <begin position="114"/>
        <end position="137"/>
    </location>
</feature>
<dbReference type="Pfam" id="PF06691">
    <property type="entry name" value="DUF1189"/>
    <property type="match status" value="1"/>
</dbReference>
<gene>
    <name evidence="2" type="ORF">MUO15_01800</name>
</gene>
<feature type="transmembrane region" description="Helical" evidence="1">
    <location>
        <begin position="31"/>
        <end position="52"/>
    </location>
</feature>
<name>A0ABY4HBM6_9BACI</name>
<keyword evidence="1" id="KW-0812">Transmembrane</keyword>
<dbReference type="RefSeq" id="WP_245033022.1">
    <property type="nucleotide sequence ID" value="NZ_CP095075.1"/>
</dbReference>
<organism evidence="2 3">
    <name type="scientific">Halobacillus amylolyticus</name>
    <dbReference type="NCBI Taxonomy" id="2932259"/>
    <lineage>
        <taxon>Bacteria</taxon>
        <taxon>Bacillati</taxon>
        <taxon>Bacillota</taxon>
        <taxon>Bacilli</taxon>
        <taxon>Bacillales</taxon>
        <taxon>Bacillaceae</taxon>
        <taxon>Halobacillus</taxon>
    </lineage>
</organism>
<keyword evidence="1" id="KW-1133">Transmembrane helix</keyword>
<keyword evidence="1" id="KW-0472">Membrane</keyword>
<accession>A0ABY4HBM6</accession>
<protein>
    <submittedName>
        <fullName evidence="2">DUF1189 domain-containing protein</fullName>
    </submittedName>
</protein>
<dbReference type="EMBL" id="CP095075">
    <property type="protein sequence ID" value="UOR12296.1"/>
    <property type="molecule type" value="Genomic_DNA"/>
</dbReference>
<keyword evidence="3" id="KW-1185">Reference proteome</keyword>